<accession>A0A5C3PD63</accession>
<feature type="region of interest" description="Disordered" evidence="1">
    <location>
        <begin position="91"/>
        <end position="113"/>
    </location>
</feature>
<protein>
    <submittedName>
        <fullName evidence="2">Uncharacterized protein</fullName>
    </submittedName>
</protein>
<sequence>MRAPTPTNGRTPSRPRSVFVPPRHLTRRLTVRSHPGRKTRWVDTRANHLRPVTLGRTFVGSPLTGATAGVTAVSESNETSDFSFDTCQSSERIFRGPSSRNRRPPPAESITSL</sequence>
<keyword evidence="3" id="KW-1185">Reference proteome</keyword>
<proteinExistence type="predicted"/>
<dbReference type="Proteomes" id="UP000308197">
    <property type="component" value="Unassembled WGS sequence"/>
</dbReference>
<evidence type="ECO:0000313" key="3">
    <source>
        <dbReference type="Proteomes" id="UP000308197"/>
    </source>
</evidence>
<gene>
    <name evidence="2" type="ORF">K466DRAFT_103333</name>
</gene>
<evidence type="ECO:0000313" key="2">
    <source>
        <dbReference type="EMBL" id="TFK87664.1"/>
    </source>
</evidence>
<evidence type="ECO:0000256" key="1">
    <source>
        <dbReference type="SAM" id="MobiDB-lite"/>
    </source>
</evidence>
<organism evidence="2 3">
    <name type="scientific">Polyporus arcularius HHB13444</name>
    <dbReference type="NCBI Taxonomy" id="1314778"/>
    <lineage>
        <taxon>Eukaryota</taxon>
        <taxon>Fungi</taxon>
        <taxon>Dikarya</taxon>
        <taxon>Basidiomycota</taxon>
        <taxon>Agaricomycotina</taxon>
        <taxon>Agaricomycetes</taxon>
        <taxon>Polyporales</taxon>
        <taxon>Polyporaceae</taxon>
        <taxon>Polyporus</taxon>
    </lineage>
</organism>
<name>A0A5C3PD63_9APHY</name>
<dbReference type="EMBL" id="ML211144">
    <property type="protein sequence ID" value="TFK87664.1"/>
    <property type="molecule type" value="Genomic_DNA"/>
</dbReference>
<dbReference type="InParanoid" id="A0A5C3PD63"/>
<dbReference type="AlphaFoldDB" id="A0A5C3PD63"/>
<reference evidence="2 3" key="1">
    <citation type="journal article" date="2019" name="Nat. Ecol. Evol.">
        <title>Megaphylogeny resolves global patterns of mushroom evolution.</title>
        <authorList>
            <person name="Varga T."/>
            <person name="Krizsan K."/>
            <person name="Foldi C."/>
            <person name="Dima B."/>
            <person name="Sanchez-Garcia M."/>
            <person name="Sanchez-Ramirez S."/>
            <person name="Szollosi G.J."/>
            <person name="Szarkandi J.G."/>
            <person name="Papp V."/>
            <person name="Albert L."/>
            <person name="Andreopoulos W."/>
            <person name="Angelini C."/>
            <person name="Antonin V."/>
            <person name="Barry K.W."/>
            <person name="Bougher N.L."/>
            <person name="Buchanan P."/>
            <person name="Buyck B."/>
            <person name="Bense V."/>
            <person name="Catcheside P."/>
            <person name="Chovatia M."/>
            <person name="Cooper J."/>
            <person name="Damon W."/>
            <person name="Desjardin D."/>
            <person name="Finy P."/>
            <person name="Geml J."/>
            <person name="Haridas S."/>
            <person name="Hughes K."/>
            <person name="Justo A."/>
            <person name="Karasinski D."/>
            <person name="Kautmanova I."/>
            <person name="Kiss B."/>
            <person name="Kocsube S."/>
            <person name="Kotiranta H."/>
            <person name="LaButti K.M."/>
            <person name="Lechner B.E."/>
            <person name="Liimatainen K."/>
            <person name="Lipzen A."/>
            <person name="Lukacs Z."/>
            <person name="Mihaltcheva S."/>
            <person name="Morgado L.N."/>
            <person name="Niskanen T."/>
            <person name="Noordeloos M.E."/>
            <person name="Ohm R.A."/>
            <person name="Ortiz-Santana B."/>
            <person name="Ovrebo C."/>
            <person name="Racz N."/>
            <person name="Riley R."/>
            <person name="Savchenko A."/>
            <person name="Shiryaev A."/>
            <person name="Soop K."/>
            <person name="Spirin V."/>
            <person name="Szebenyi C."/>
            <person name="Tomsovsky M."/>
            <person name="Tulloss R.E."/>
            <person name="Uehling J."/>
            <person name="Grigoriev I.V."/>
            <person name="Vagvolgyi C."/>
            <person name="Papp T."/>
            <person name="Martin F.M."/>
            <person name="Miettinen O."/>
            <person name="Hibbett D.S."/>
            <person name="Nagy L.G."/>
        </authorList>
    </citation>
    <scope>NUCLEOTIDE SEQUENCE [LARGE SCALE GENOMIC DNA]</scope>
    <source>
        <strain evidence="2 3">HHB13444</strain>
    </source>
</reference>